<dbReference type="PANTHER" id="PTHR41260">
    <property type="entry name" value="PROTEIN ECSC"/>
    <property type="match status" value="1"/>
</dbReference>
<gene>
    <name evidence="1" type="ORF">AVDCRST_MAG96-2423</name>
</gene>
<dbReference type="InterPro" id="IPR024787">
    <property type="entry name" value="EcsC"/>
</dbReference>
<dbReference type="PANTHER" id="PTHR41260:SF1">
    <property type="entry name" value="PROTEIN ECSC"/>
    <property type="match status" value="1"/>
</dbReference>
<organism evidence="1">
    <name type="scientific">uncultured Segetibacter sp</name>
    <dbReference type="NCBI Taxonomy" id="481133"/>
    <lineage>
        <taxon>Bacteria</taxon>
        <taxon>Pseudomonadati</taxon>
        <taxon>Bacteroidota</taxon>
        <taxon>Chitinophagia</taxon>
        <taxon>Chitinophagales</taxon>
        <taxon>Chitinophagaceae</taxon>
        <taxon>Segetibacter</taxon>
        <taxon>environmental samples</taxon>
    </lineage>
</organism>
<proteinExistence type="predicted"/>
<protein>
    <submittedName>
        <fullName evidence="1">EcsC protein</fullName>
    </submittedName>
</protein>
<dbReference type="AlphaFoldDB" id="A0A6J4T0X6"/>
<sequence>MNNYELQVRREVSAWQKAMLQSPGYFNRLAKRLQNRINKIIPEKVHAAITSTLKQMFRAVLFGSEITTPNARTEGSLELREAVAVEKIKFYKHTAAAEGGITGAGGILLGLADFPLLIGIKIKLLFEIASVYGFDTSDYRERLFILYIFQLAFSSDETRKEIFIKMQDWENISSHLPQDIHDFDWRTFQQEYRDYIDLAKMAQLIPVIGAPVGVVVNYRLITKLGKTAMNAYRMRWQKPASISDSYNSPF</sequence>
<accession>A0A6J4T0X6</accession>
<dbReference type="EMBL" id="CADCVN010000945">
    <property type="protein sequence ID" value="CAA9510212.1"/>
    <property type="molecule type" value="Genomic_DNA"/>
</dbReference>
<name>A0A6J4T0X6_9BACT</name>
<dbReference type="Pfam" id="PF12787">
    <property type="entry name" value="EcsC"/>
    <property type="match status" value="1"/>
</dbReference>
<evidence type="ECO:0000313" key="1">
    <source>
        <dbReference type="EMBL" id="CAA9510212.1"/>
    </source>
</evidence>
<reference evidence="1" key="1">
    <citation type="submission" date="2020-02" db="EMBL/GenBank/DDBJ databases">
        <authorList>
            <person name="Meier V. D."/>
        </authorList>
    </citation>
    <scope>NUCLEOTIDE SEQUENCE</scope>
    <source>
        <strain evidence="1">AVDCRST_MAG96</strain>
    </source>
</reference>